<evidence type="ECO:0000256" key="1">
    <source>
        <dbReference type="SAM" id="MobiDB-lite"/>
    </source>
</evidence>
<evidence type="ECO:0000256" key="2">
    <source>
        <dbReference type="SAM" id="Phobius"/>
    </source>
</evidence>
<organism evidence="3 4">
    <name type="scientific">Kluyvera cryocrescens</name>
    <name type="common">Kluyvera citrophila</name>
    <dbReference type="NCBI Taxonomy" id="580"/>
    <lineage>
        <taxon>Bacteria</taxon>
        <taxon>Pseudomonadati</taxon>
        <taxon>Pseudomonadota</taxon>
        <taxon>Gammaproteobacteria</taxon>
        <taxon>Enterobacterales</taxon>
        <taxon>Enterobacteriaceae</taxon>
        <taxon>Kluyvera</taxon>
    </lineage>
</organism>
<feature type="compositionally biased region" description="Polar residues" evidence="1">
    <location>
        <begin position="269"/>
        <end position="279"/>
    </location>
</feature>
<feature type="transmembrane region" description="Helical" evidence="2">
    <location>
        <begin position="209"/>
        <end position="227"/>
    </location>
</feature>
<protein>
    <submittedName>
        <fullName evidence="3">SrfA family protein</fullName>
    </submittedName>
</protein>
<dbReference type="RefSeq" id="WP_318242796.1">
    <property type="nucleotide sequence ID" value="NZ_JAUEQX010000013.1"/>
</dbReference>
<comment type="caution">
    <text evidence="3">The sequence shown here is derived from an EMBL/GenBank/DDBJ whole genome shotgun (WGS) entry which is preliminary data.</text>
</comment>
<feature type="transmembrane region" description="Helical" evidence="2">
    <location>
        <begin position="136"/>
        <end position="152"/>
    </location>
</feature>
<dbReference type="Proteomes" id="UP001276300">
    <property type="component" value="Unassembled WGS sequence"/>
</dbReference>
<dbReference type="NCBIfam" id="NF040486">
    <property type="entry name" value="SrfA_fam"/>
    <property type="match status" value="1"/>
</dbReference>
<evidence type="ECO:0000313" key="3">
    <source>
        <dbReference type="EMBL" id="MDW3778359.1"/>
    </source>
</evidence>
<feature type="region of interest" description="Disordered" evidence="1">
    <location>
        <begin position="266"/>
        <end position="391"/>
    </location>
</feature>
<proteinExistence type="predicted"/>
<accession>A0AAW9C9Q1</accession>
<dbReference type="InterPro" id="IPR047774">
    <property type="entry name" value="SrfA-like"/>
</dbReference>
<keyword evidence="2" id="KW-0472">Membrane</keyword>
<feature type="compositionally biased region" description="Low complexity" evidence="1">
    <location>
        <begin position="325"/>
        <end position="337"/>
    </location>
</feature>
<keyword evidence="2" id="KW-0812">Transmembrane</keyword>
<gene>
    <name evidence="3" type="ORF">QWU01_16245</name>
</gene>
<dbReference type="AlphaFoldDB" id="A0AAW9C9Q1"/>
<name>A0AAW9C9Q1_KLUCR</name>
<sequence length="501" mass="52956">MRNSIQGPLLRTGHNSSFKALGETGYPVFKMAFQLREAIYRLDAGRDLARHLAIPQNDQGGDRTDWYSSFPGDVIPWSGASETERESARQQFNEFQMAVQSLSEQLLNAEQSGSGGDRRVFAQLLKSVTHFPDYEFVYLVNGILVITFWGFVHPEGEQRNPMHWLSPSSVPTSSLAAAAPLAQTEQTVAPVAAPVVENVVRTRRWGWRWLLWLLLALLLLALLLGLLRGCVPSLSLPGLPAVSADKTAVVADPAVVRPLVSAPDVATPVSRTGTETVTGTHIAPGVVEGTAVNTPRALEPTPPGISPAGATDAEASGDNALSKPGTGDANATDAANEARAEQSSAPVPPAVPGDAETQTPPGIEPVTAPPLPSTQQGEPLTLPTSLPDGPAQFLNGEWRVNGGIQDKLTGRPLQLQYNFAQGNGSVSVRQSSGVTCRGAASGHVQQGALSITNPEQMKCSDGSNFIVPTIECKSPAAGHADCIGSNDGEKTFPIRMLQPNS</sequence>
<reference evidence="3" key="1">
    <citation type="journal article" date="2023" name="J Glob Antimicrob Resist">
        <title>Emergence of NDM-1 and KPC-3 carbapenemases in Kluyvera cryocrescens: Investigating genetic heterogeneity and acquisition routes of blaNDM-1 in Enterobacterales species in Portugal.</title>
        <authorList>
            <person name="Loiodice M."/>
            <person name="Ribeiro M."/>
            <person name="Peixe L."/>
            <person name="Novais A."/>
        </authorList>
    </citation>
    <scope>NUCLEOTIDE SEQUENCE</scope>
    <source>
        <strain evidence="3">K629</strain>
    </source>
</reference>
<keyword evidence="2" id="KW-1133">Transmembrane helix</keyword>
<dbReference type="EMBL" id="JAUEQX010000013">
    <property type="protein sequence ID" value="MDW3778359.1"/>
    <property type="molecule type" value="Genomic_DNA"/>
</dbReference>
<feature type="compositionally biased region" description="Polar residues" evidence="1">
    <location>
        <begin position="373"/>
        <end position="384"/>
    </location>
</feature>
<evidence type="ECO:0000313" key="4">
    <source>
        <dbReference type="Proteomes" id="UP001276300"/>
    </source>
</evidence>